<dbReference type="InterPro" id="IPR025196">
    <property type="entry name" value="DUF4126"/>
</dbReference>
<feature type="transmembrane region" description="Helical" evidence="1">
    <location>
        <begin position="12"/>
        <end position="36"/>
    </location>
</feature>
<comment type="caution">
    <text evidence="3">The sequence shown here is derived from an EMBL/GenBank/DDBJ whole genome shotgun (WGS) entry which is preliminary data.</text>
</comment>
<sequence>MDLNEIGLPHLLALAAALGWASGMRLYATVLIVGVAGRLGWLPLPEGLQVLTHGGVLTAAAVLAFIEFLADKIPAVDSLWDAIHTVIRIPAGAALAFGVLNGHGVDSAAWSVIAALLGGTLAATAHAAKAGTRAAVNTSPEPFSNIALSLSGDLFVPAFLWLAWNHPFAFALLLALMVLVAALLIRLTFKLLRGLFGKLRGTAPAV</sequence>
<feature type="transmembrane region" description="Helical" evidence="1">
    <location>
        <begin position="48"/>
        <end position="70"/>
    </location>
</feature>
<organism evidence="3 4">
    <name type="scientific">Roseateles agri</name>
    <dbReference type="NCBI Taxonomy" id="3098619"/>
    <lineage>
        <taxon>Bacteria</taxon>
        <taxon>Pseudomonadati</taxon>
        <taxon>Pseudomonadota</taxon>
        <taxon>Betaproteobacteria</taxon>
        <taxon>Burkholderiales</taxon>
        <taxon>Sphaerotilaceae</taxon>
        <taxon>Roseateles</taxon>
    </lineage>
</organism>
<dbReference type="Pfam" id="PF13548">
    <property type="entry name" value="DUF4126"/>
    <property type="match status" value="1"/>
</dbReference>
<reference evidence="3 4" key="1">
    <citation type="submission" date="2023-11" db="EMBL/GenBank/DDBJ databases">
        <title>Paucibacter sp. nov., isolated from fresh soil in Korea.</title>
        <authorList>
            <person name="Le N.T.T."/>
        </authorList>
    </citation>
    <scope>NUCLEOTIDE SEQUENCE [LARGE SCALE GENOMIC DNA]</scope>
    <source>
        <strain evidence="3 4">R3-3</strain>
    </source>
</reference>
<dbReference type="Proteomes" id="UP001285263">
    <property type="component" value="Unassembled WGS sequence"/>
</dbReference>
<keyword evidence="1" id="KW-0472">Membrane</keyword>
<feature type="domain" description="DUF4126" evidence="2">
    <location>
        <begin position="12"/>
        <end position="186"/>
    </location>
</feature>
<feature type="transmembrane region" description="Helical" evidence="1">
    <location>
        <begin position="170"/>
        <end position="189"/>
    </location>
</feature>
<keyword evidence="1" id="KW-1133">Transmembrane helix</keyword>
<evidence type="ECO:0000256" key="1">
    <source>
        <dbReference type="SAM" id="Phobius"/>
    </source>
</evidence>
<feature type="transmembrane region" description="Helical" evidence="1">
    <location>
        <begin position="146"/>
        <end position="164"/>
    </location>
</feature>
<proteinExistence type="predicted"/>
<dbReference type="RefSeq" id="WP_320421968.1">
    <property type="nucleotide sequence ID" value="NZ_JAXCLA010000002.1"/>
</dbReference>
<dbReference type="EMBL" id="JAXCLA010000002">
    <property type="protein sequence ID" value="MDY0744062.1"/>
    <property type="molecule type" value="Genomic_DNA"/>
</dbReference>
<evidence type="ECO:0000259" key="2">
    <source>
        <dbReference type="Pfam" id="PF13548"/>
    </source>
</evidence>
<keyword evidence="4" id="KW-1185">Reference proteome</keyword>
<evidence type="ECO:0000313" key="4">
    <source>
        <dbReference type="Proteomes" id="UP001285263"/>
    </source>
</evidence>
<keyword evidence="1" id="KW-0812">Transmembrane</keyword>
<gene>
    <name evidence="3" type="ORF">SNE35_06080</name>
</gene>
<feature type="transmembrane region" description="Helical" evidence="1">
    <location>
        <begin position="107"/>
        <end position="125"/>
    </location>
</feature>
<name>A0ABU5DCQ4_9BURK</name>
<protein>
    <submittedName>
        <fullName evidence="3">DUF4126 domain-containing protein</fullName>
    </submittedName>
</protein>
<evidence type="ECO:0000313" key="3">
    <source>
        <dbReference type="EMBL" id="MDY0744062.1"/>
    </source>
</evidence>
<accession>A0ABU5DCQ4</accession>